<name>A0ABT2UGW2_9BACL</name>
<accession>A0ABT2UGW2</accession>
<gene>
    <name evidence="2" type="ORF">OB236_12345</name>
</gene>
<organism evidence="2 3">
    <name type="scientific">Paenibacillus baimaensis</name>
    <dbReference type="NCBI Taxonomy" id="2982185"/>
    <lineage>
        <taxon>Bacteria</taxon>
        <taxon>Bacillati</taxon>
        <taxon>Bacillota</taxon>
        <taxon>Bacilli</taxon>
        <taxon>Bacillales</taxon>
        <taxon>Paenibacillaceae</taxon>
        <taxon>Paenibacillus</taxon>
    </lineage>
</organism>
<dbReference type="RefSeq" id="WP_262684270.1">
    <property type="nucleotide sequence ID" value="NZ_JAOQIO010000036.1"/>
</dbReference>
<keyword evidence="3" id="KW-1185">Reference proteome</keyword>
<evidence type="ECO:0000313" key="3">
    <source>
        <dbReference type="Proteomes" id="UP001652445"/>
    </source>
</evidence>
<evidence type="ECO:0000256" key="1">
    <source>
        <dbReference type="SAM" id="MobiDB-lite"/>
    </source>
</evidence>
<evidence type="ECO:0008006" key="4">
    <source>
        <dbReference type="Google" id="ProtNLM"/>
    </source>
</evidence>
<feature type="region of interest" description="Disordered" evidence="1">
    <location>
        <begin position="68"/>
        <end position="89"/>
    </location>
</feature>
<protein>
    <recommendedName>
        <fullName evidence="4">Spore coat protein D</fullName>
    </recommendedName>
</protein>
<sequence length="89" mass="10088">MAYNNNFQCPPADPVFTDPTQVIRNFYYPQPVPVIHPVEVINRHHCVPVPHHFVSCTVKDEVCTVSSRSMKKRDAGGARAKVSRTKLKK</sequence>
<dbReference type="EMBL" id="JAOQIO010000036">
    <property type="protein sequence ID" value="MCU6792909.1"/>
    <property type="molecule type" value="Genomic_DNA"/>
</dbReference>
<proteinExistence type="predicted"/>
<evidence type="ECO:0000313" key="2">
    <source>
        <dbReference type="EMBL" id="MCU6792909.1"/>
    </source>
</evidence>
<dbReference type="Proteomes" id="UP001652445">
    <property type="component" value="Unassembled WGS sequence"/>
</dbReference>
<reference evidence="2 3" key="1">
    <citation type="submission" date="2022-09" db="EMBL/GenBank/DDBJ databases">
        <authorList>
            <person name="Han X.L."/>
            <person name="Wang Q."/>
            <person name="Lu T."/>
        </authorList>
    </citation>
    <scope>NUCLEOTIDE SEQUENCE [LARGE SCALE GENOMIC DNA]</scope>
    <source>
        <strain evidence="2 3">WQ 127069</strain>
    </source>
</reference>
<comment type="caution">
    <text evidence="2">The sequence shown here is derived from an EMBL/GenBank/DDBJ whole genome shotgun (WGS) entry which is preliminary data.</text>
</comment>